<feature type="region of interest" description="Disordered" evidence="2">
    <location>
        <begin position="1"/>
        <end position="21"/>
    </location>
</feature>
<dbReference type="Proteomes" id="UP000239990">
    <property type="component" value="Unassembled WGS sequence"/>
</dbReference>
<dbReference type="PANTHER" id="PTHR13504:SF39">
    <property type="entry name" value="CELL FILAMENTATION PROTEIN"/>
    <property type="match status" value="1"/>
</dbReference>
<dbReference type="PROSITE" id="PS51459">
    <property type="entry name" value="FIDO"/>
    <property type="match status" value="1"/>
</dbReference>
<name>A0A2S5GNJ3_9BURK</name>
<dbReference type="SUPFAM" id="SSF140931">
    <property type="entry name" value="Fic-like"/>
    <property type="match status" value="1"/>
</dbReference>
<gene>
    <name evidence="4" type="ORF">C4E15_19700</name>
</gene>
<dbReference type="InterPro" id="IPR013436">
    <property type="entry name" value="Mobile_mystery_prot_B"/>
</dbReference>
<evidence type="ECO:0000313" key="5">
    <source>
        <dbReference type="Proteomes" id="UP000239990"/>
    </source>
</evidence>
<reference evidence="4 5" key="1">
    <citation type="submission" date="2018-02" db="EMBL/GenBank/DDBJ databases">
        <title>Draft Genome of Achromobacter spanius stain 6.</title>
        <authorList>
            <person name="Gunasekera T.S."/>
            <person name="Radwan O."/>
            <person name="Ruiz O.N."/>
        </authorList>
    </citation>
    <scope>NUCLEOTIDE SEQUENCE [LARGE SCALE GENOMIC DNA]</scope>
    <source>
        <strain evidence="4 5">6</strain>
    </source>
</reference>
<sequence>MALDLDYRDGQTPLDPDERAGLIPEHLSTKGDLNDWEQENLLRAVRWLKRVRSPDVLSEGFCRTLHSKMFDQTWSWAGTFRRSDKNIGCDWTQVSTRLSQLLANTRWGIERGAYPPDEIAARFHRDLVWIHPFPNGNGRHSRMMADALLRSLGQAQFSWGGAGNLVNASNARTRYLNALRAADQGEYHLLLAFVRS</sequence>
<dbReference type="InterPro" id="IPR003812">
    <property type="entry name" value="Fido"/>
</dbReference>
<dbReference type="EMBL" id="PREU01000009">
    <property type="protein sequence ID" value="PPA74431.1"/>
    <property type="molecule type" value="Genomic_DNA"/>
</dbReference>
<evidence type="ECO:0000313" key="4">
    <source>
        <dbReference type="EMBL" id="PPA74431.1"/>
    </source>
</evidence>
<protein>
    <submittedName>
        <fullName evidence="4">Mobile mystery protein B</fullName>
    </submittedName>
</protein>
<dbReference type="RefSeq" id="WP_104144651.1">
    <property type="nucleotide sequence ID" value="NZ_PREU01000009.1"/>
</dbReference>
<dbReference type="Gene3D" id="1.10.3290.10">
    <property type="entry name" value="Fido-like domain"/>
    <property type="match status" value="1"/>
</dbReference>
<comment type="caution">
    <text evidence="4">The sequence shown here is derived from an EMBL/GenBank/DDBJ whole genome shotgun (WGS) entry which is preliminary data.</text>
</comment>
<dbReference type="PANTHER" id="PTHR13504">
    <property type="entry name" value="FIDO DOMAIN-CONTAINING PROTEIN DDB_G0283145"/>
    <property type="match status" value="1"/>
</dbReference>
<evidence type="ECO:0000256" key="1">
    <source>
        <dbReference type="PIRSR" id="PIRSR640198-1"/>
    </source>
</evidence>
<accession>A0A2S5GNJ3</accession>
<evidence type="ECO:0000256" key="2">
    <source>
        <dbReference type="SAM" id="MobiDB-lite"/>
    </source>
</evidence>
<feature type="active site" evidence="1">
    <location>
        <position position="131"/>
    </location>
</feature>
<dbReference type="Pfam" id="PF02661">
    <property type="entry name" value="Fic"/>
    <property type="match status" value="1"/>
</dbReference>
<dbReference type="AlphaFoldDB" id="A0A2S5GNJ3"/>
<feature type="domain" description="Fido" evidence="3">
    <location>
        <begin position="57"/>
        <end position="196"/>
    </location>
</feature>
<dbReference type="NCBIfam" id="TIGR02613">
    <property type="entry name" value="mob_myst_B"/>
    <property type="match status" value="1"/>
</dbReference>
<organism evidence="4 5">
    <name type="scientific">Achromobacter spanius</name>
    <dbReference type="NCBI Taxonomy" id="217203"/>
    <lineage>
        <taxon>Bacteria</taxon>
        <taxon>Pseudomonadati</taxon>
        <taxon>Pseudomonadota</taxon>
        <taxon>Betaproteobacteria</taxon>
        <taxon>Burkholderiales</taxon>
        <taxon>Alcaligenaceae</taxon>
        <taxon>Achromobacter</taxon>
    </lineage>
</organism>
<proteinExistence type="predicted"/>
<dbReference type="InterPro" id="IPR040198">
    <property type="entry name" value="Fido_containing"/>
</dbReference>
<dbReference type="OrthoDB" id="9813719at2"/>
<dbReference type="InterPro" id="IPR036597">
    <property type="entry name" value="Fido-like_dom_sf"/>
</dbReference>
<evidence type="ECO:0000259" key="3">
    <source>
        <dbReference type="PROSITE" id="PS51459"/>
    </source>
</evidence>